<name>A0A822XHR7_NELNU</name>
<reference evidence="1 2" key="1">
    <citation type="journal article" date="2020" name="Mol. Biol. Evol.">
        <title>Distinct Expression and Methylation Patterns for Genes with Different Fates following a Single Whole-Genome Duplication in Flowering Plants.</title>
        <authorList>
            <person name="Shi T."/>
            <person name="Rahmani R.S."/>
            <person name="Gugger P.F."/>
            <person name="Wang M."/>
            <person name="Li H."/>
            <person name="Zhang Y."/>
            <person name="Li Z."/>
            <person name="Wang Q."/>
            <person name="Van de Peer Y."/>
            <person name="Marchal K."/>
            <person name="Chen J."/>
        </authorList>
    </citation>
    <scope>NUCLEOTIDE SEQUENCE [LARGE SCALE GENOMIC DNA]</scope>
    <source>
        <tissue evidence="1">Leaf</tissue>
    </source>
</reference>
<gene>
    <name evidence="1" type="ORF">HUJ06_020965</name>
</gene>
<accession>A0A822XHR7</accession>
<evidence type="ECO:0000313" key="1">
    <source>
        <dbReference type="EMBL" id="DAD19502.1"/>
    </source>
</evidence>
<evidence type="ECO:0000313" key="2">
    <source>
        <dbReference type="Proteomes" id="UP000607653"/>
    </source>
</evidence>
<organism evidence="1 2">
    <name type="scientific">Nelumbo nucifera</name>
    <name type="common">Sacred lotus</name>
    <dbReference type="NCBI Taxonomy" id="4432"/>
    <lineage>
        <taxon>Eukaryota</taxon>
        <taxon>Viridiplantae</taxon>
        <taxon>Streptophyta</taxon>
        <taxon>Embryophyta</taxon>
        <taxon>Tracheophyta</taxon>
        <taxon>Spermatophyta</taxon>
        <taxon>Magnoliopsida</taxon>
        <taxon>Proteales</taxon>
        <taxon>Nelumbonaceae</taxon>
        <taxon>Nelumbo</taxon>
    </lineage>
</organism>
<comment type="caution">
    <text evidence="1">The sequence shown here is derived from an EMBL/GenBank/DDBJ whole genome shotgun (WGS) entry which is preliminary data.</text>
</comment>
<dbReference type="AlphaFoldDB" id="A0A822XHR7"/>
<protein>
    <submittedName>
        <fullName evidence="1">Uncharacterized protein</fullName>
    </submittedName>
</protein>
<dbReference type="EMBL" id="DUZY01000001">
    <property type="protein sequence ID" value="DAD19502.1"/>
    <property type="molecule type" value="Genomic_DNA"/>
</dbReference>
<proteinExistence type="predicted"/>
<dbReference type="Proteomes" id="UP000607653">
    <property type="component" value="Unassembled WGS sequence"/>
</dbReference>
<sequence>MRPKLWCNCDVCRSYLTASWSIEFDNLYDYPQQVSQQDHPCPFPPKHDYSQSG</sequence>
<keyword evidence="2" id="KW-1185">Reference proteome</keyword>